<evidence type="ECO:0000313" key="2">
    <source>
        <dbReference type="Proteomes" id="UP000516437"/>
    </source>
</evidence>
<dbReference type="EMBL" id="RXIC02000241">
    <property type="protein sequence ID" value="KAB1200041.1"/>
    <property type="molecule type" value="Genomic_DNA"/>
</dbReference>
<comment type="caution">
    <text evidence="1">The sequence shown here is derived from an EMBL/GenBank/DDBJ whole genome shotgun (WGS) entry which is preliminary data.</text>
</comment>
<dbReference type="AlphaFoldDB" id="A0A6A1UIG2"/>
<evidence type="ECO:0000313" key="1">
    <source>
        <dbReference type="EMBL" id="KAB1200041.1"/>
    </source>
</evidence>
<dbReference type="InterPro" id="IPR036770">
    <property type="entry name" value="Ankyrin_rpt-contain_sf"/>
</dbReference>
<dbReference type="SUPFAM" id="SSF48403">
    <property type="entry name" value="Ankyrin repeat"/>
    <property type="match status" value="1"/>
</dbReference>
<protein>
    <submittedName>
        <fullName evidence="1">Uncharacterized protein</fullName>
    </submittedName>
</protein>
<dbReference type="Gene3D" id="1.25.40.20">
    <property type="entry name" value="Ankyrin repeat-containing domain"/>
    <property type="match status" value="1"/>
</dbReference>
<name>A0A6A1UIG2_9ROSI</name>
<dbReference type="OrthoDB" id="1923662at2759"/>
<dbReference type="Proteomes" id="UP000516437">
    <property type="component" value="Unassembled WGS sequence"/>
</dbReference>
<keyword evidence="2" id="KW-1185">Reference proteome</keyword>
<gene>
    <name evidence="1" type="ORF">CJ030_MR0G008591</name>
</gene>
<dbReference type="PANTHER" id="PTHR24121:SF20">
    <property type="entry name" value="TONSOKU-LIKE PROTEIN"/>
    <property type="match status" value="1"/>
</dbReference>
<accession>A0A6A1UIG2</accession>
<dbReference type="PANTHER" id="PTHR24121">
    <property type="entry name" value="NO MECHANORECEPTOR POTENTIAL C, ISOFORM D-RELATED"/>
    <property type="match status" value="1"/>
</dbReference>
<organism evidence="1 2">
    <name type="scientific">Morella rubra</name>
    <name type="common">Chinese bayberry</name>
    <dbReference type="NCBI Taxonomy" id="262757"/>
    <lineage>
        <taxon>Eukaryota</taxon>
        <taxon>Viridiplantae</taxon>
        <taxon>Streptophyta</taxon>
        <taxon>Embryophyta</taxon>
        <taxon>Tracheophyta</taxon>
        <taxon>Spermatophyta</taxon>
        <taxon>Magnoliopsida</taxon>
        <taxon>eudicotyledons</taxon>
        <taxon>Gunneridae</taxon>
        <taxon>Pentapetalae</taxon>
        <taxon>rosids</taxon>
        <taxon>fabids</taxon>
        <taxon>Fagales</taxon>
        <taxon>Myricaceae</taxon>
        <taxon>Morella</taxon>
    </lineage>
</organism>
<sequence>MQNRAGETALFRAAHYGKTETFDFLTEKILEYDEGGKKPFLQRKDGTTILHIAILTEHFGLAVKIAERYKYLVGQRDQDGMTALQLLTYFPSAFEAVQERGFLHKISSLGMYDQDSRFPT</sequence>
<reference evidence="1 2" key="1">
    <citation type="journal article" date="2019" name="Plant Biotechnol. J.">
        <title>The red bayberry genome and genetic basis of sex determination.</title>
        <authorList>
            <person name="Jia H.M."/>
            <person name="Jia H.J."/>
            <person name="Cai Q.L."/>
            <person name="Wang Y."/>
            <person name="Zhao H.B."/>
            <person name="Yang W.F."/>
            <person name="Wang G.Y."/>
            <person name="Li Y.H."/>
            <person name="Zhan D.L."/>
            <person name="Shen Y.T."/>
            <person name="Niu Q.F."/>
            <person name="Chang L."/>
            <person name="Qiu J."/>
            <person name="Zhao L."/>
            <person name="Xie H.B."/>
            <person name="Fu W.Y."/>
            <person name="Jin J."/>
            <person name="Li X.W."/>
            <person name="Jiao Y."/>
            <person name="Zhou C.C."/>
            <person name="Tu T."/>
            <person name="Chai C.Y."/>
            <person name="Gao J.L."/>
            <person name="Fan L.J."/>
            <person name="van de Weg E."/>
            <person name="Wang J.Y."/>
            <person name="Gao Z.S."/>
        </authorList>
    </citation>
    <scope>NUCLEOTIDE SEQUENCE [LARGE SCALE GENOMIC DNA]</scope>
    <source>
        <tissue evidence="1">Leaves</tissue>
    </source>
</reference>
<proteinExistence type="predicted"/>